<feature type="domain" description="AIG1-type G" evidence="5">
    <location>
        <begin position="7"/>
        <end position="206"/>
    </location>
</feature>
<keyword evidence="2" id="KW-0547">Nucleotide-binding</keyword>
<dbReference type="InterPro" id="IPR027417">
    <property type="entry name" value="P-loop_NTPase"/>
</dbReference>
<feature type="transmembrane region" description="Helical" evidence="4">
    <location>
        <begin position="208"/>
        <end position="227"/>
    </location>
</feature>
<comment type="caution">
    <text evidence="6">The sequence shown here is derived from an EMBL/GenBank/DDBJ whole genome shotgun (WGS) entry which is preliminary data.</text>
</comment>
<dbReference type="EMBL" id="JBAMIC010000007">
    <property type="protein sequence ID" value="KAK7105311.1"/>
    <property type="molecule type" value="Genomic_DNA"/>
</dbReference>
<feature type="transmembrane region" description="Helical" evidence="4">
    <location>
        <begin position="247"/>
        <end position="271"/>
    </location>
</feature>
<keyword evidence="4" id="KW-1133">Transmembrane helix</keyword>
<dbReference type="AlphaFoldDB" id="A0AAN9BFN7"/>
<dbReference type="InterPro" id="IPR045058">
    <property type="entry name" value="GIMA/IAN/Toc"/>
</dbReference>
<comment type="similarity">
    <text evidence="1">Belongs to the TRAFAC class TrmE-Era-EngA-EngB-Septin-like GTPase superfamily. AIG1/Toc34/Toc159-like paraseptin GTPase family. IAN subfamily.</text>
</comment>
<keyword evidence="7" id="KW-1185">Reference proteome</keyword>
<dbReference type="PROSITE" id="PS51720">
    <property type="entry name" value="G_AIG1"/>
    <property type="match status" value="1"/>
</dbReference>
<dbReference type="InterPro" id="IPR006703">
    <property type="entry name" value="G_AIG1"/>
</dbReference>
<reference evidence="6 7" key="1">
    <citation type="submission" date="2024-02" db="EMBL/GenBank/DDBJ databases">
        <title>Chromosome-scale genome assembly of the rough periwinkle Littorina saxatilis.</title>
        <authorList>
            <person name="De Jode A."/>
            <person name="Faria R."/>
            <person name="Formenti G."/>
            <person name="Sims Y."/>
            <person name="Smith T.P."/>
            <person name="Tracey A."/>
            <person name="Wood J.M.D."/>
            <person name="Zagrodzka Z.B."/>
            <person name="Johannesson K."/>
            <person name="Butlin R.K."/>
            <person name="Leder E.H."/>
        </authorList>
    </citation>
    <scope>NUCLEOTIDE SEQUENCE [LARGE SCALE GENOMIC DNA]</scope>
    <source>
        <strain evidence="6">Snail1</strain>
        <tissue evidence="6">Muscle</tissue>
    </source>
</reference>
<evidence type="ECO:0000313" key="7">
    <source>
        <dbReference type="Proteomes" id="UP001374579"/>
    </source>
</evidence>
<accession>A0AAN9BFN7</accession>
<dbReference type="GO" id="GO:0005525">
    <property type="term" value="F:GTP binding"/>
    <property type="evidence" value="ECO:0007669"/>
    <property type="project" value="UniProtKB-KW"/>
</dbReference>
<dbReference type="Pfam" id="PF04548">
    <property type="entry name" value="AIG1"/>
    <property type="match status" value="1"/>
</dbReference>
<dbReference type="Proteomes" id="UP001374579">
    <property type="component" value="Unassembled WGS sequence"/>
</dbReference>
<dbReference type="SUPFAM" id="SSF52540">
    <property type="entry name" value="P-loop containing nucleoside triphosphate hydrolases"/>
    <property type="match status" value="1"/>
</dbReference>
<protein>
    <recommendedName>
        <fullName evidence="5">AIG1-type G domain-containing protein</fullName>
    </recommendedName>
</protein>
<gene>
    <name evidence="6" type="ORF">V1264_016712</name>
</gene>
<keyword evidence="3" id="KW-0342">GTP-binding</keyword>
<name>A0AAN9BFN7_9CAEN</name>
<organism evidence="6 7">
    <name type="scientific">Littorina saxatilis</name>
    <dbReference type="NCBI Taxonomy" id="31220"/>
    <lineage>
        <taxon>Eukaryota</taxon>
        <taxon>Metazoa</taxon>
        <taxon>Spiralia</taxon>
        <taxon>Lophotrochozoa</taxon>
        <taxon>Mollusca</taxon>
        <taxon>Gastropoda</taxon>
        <taxon>Caenogastropoda</taxon>
        <taxon>Littorinimorpha</taxon>
        <taxon>Littorinoidea</taxon>
        <taxon>Littorinidae</taxon>
        <taxon>Littorina</taxon>
    </lineage>
</organism>
<keyword evidence="4" id="KW-0472">Membrane</keyword>
<evidence type="ECO:0000259" key="5">
    <source>
        <dbReference type="PROSITE" id="PS51720"/>
    </source>
</evidence>
<keyword evidence="4" id="KW-0812">Transmembrane</keyword>
<proteinExistence type="inferred from homology"/>
<evidence type="ECO:0000256" key="3">
    <source>
        <dbReference type="ARBA" id="ARBA00023134"/>
    </source>
</evidence>
<evidence type="ECO:0000256" key="4">
    <source>
        <dbReference type="SAM" id="Phobius"/>
    </source>
</evidence>
<sequence length="278" mass="31196">MSYGSGDEEFRILVIGKTGNGKSTLCNALLGQNKFTVGRGGRATTFTAQYGTANKDNKNIKVIDTPDVTSWGFNEAKVRQEIAKWRLYAKSPSAVVLAVRCDVRYTAQELDIYRTIIRLWEDDSIKDNLVVAFTFGDFLDRPLEKQLNKARTELKSVLADAGRRYFVFNKNNKDNVQEVTDTVMDVVQREKRQGEGLQNSHGPLRHPCTSCILLVVILCLLLVFISYTPPFVDKNYFLHPSIDFGAIWAPVVIAAIGVIMLIAIVCCRLSARNRKTEP</sequence>
<dbReference type="PANTHER" id="PTHR10903:SF184">
    <property type="entry name" value="GTP-BINDING PROTEIN A"/>
    <property type="match status" value="1"/>
</dbReference>
<dbReference type="Gene3D" id="3.40.50.300">
    <property type="entry name" value="P-loop containing nucleotide triphosphate hydrolases"/>
    <property type="match status" value="1"/>
</dbReference>
<dbReference type="PANTHER" id="PTHR10903">
    <property type="entry name" value="GTPASE, IMAP FAMILY MEMBER-RELATED"/>
    <property type="match status" value="1"/>
</dbReference>
<evidence type="ECO:0000313" key="6">
    <source>
        <dbReference type="EMBL" id="KAK7105311.1"/>
    </source>
</evidence>
<evidence type="ECO:0000256" key="1">
    <source>
        <dbReference type="ARBA" id="ARBA00008535"/>
    </source>
</evidence>
<evidence type="ECO:0000256" key="2">
    <source>
        <dbReference type="ARBA" id="ARBA00022741"/>
    </source>
</evidence>